<evidence type="ECO:0000256" key="1">
    <source>
        <dbReference type="SAM" id="Coils"/>
    </source>
</evidence>
<evidence type="ECO:0000313" key="2">
    <source>
        <dbReference type="EMBL" id="GAA5097456.1"/>
    </source>
</evidence>
<name>A0ABP9MJ88_9GAMM</name>
<keyword evidence="3" id="KW-1185">Reference proteome</keyword>
<keyword evidence="1" id="KW-0175">Coiled coil</keyword>
<dbReference type="Pfam" id="PF05929">
    <property type="entry name" value="Phage_GPO"/>
    <property type="match status" value="1"/>
</dbReference>
<evidence type="ECO:0000313" key="3">
    <source>
        <dbReference type="Proteomes" id="UP001500631"/>
    </source>
</evidence>
<dbReference type="InterPro" id="IPR009228">
    <property type="entry name" value="Capsid_scaffold_GpO"/>
</dbReference>
<dbReference type="EMBL" id="BAABKE010000003">
    <property type="protein sequence ID" value="GAA5097456.1"/>
    <property type="molecule type" value="Genomic_DNA"/>
</dbReference>
<reference evidence="3" key="1">
    <citation type="journal article" date="2019" name="Int. J. Syst. Evol. Microbiol.">
        <title>The Global Catalogue of Microorganisms (GCM) 10K type strain sequencing project: providing services to taxonomists for standard genome sequencing and annotation.</title>
        <authorList>
            <consortium name="The Broad Institute Genomics Platform"/>
            <consortium name="The Broad Institute Genome Sequencing Center for Infectious Disease"/>
            <person name="Wu L."/>
            <person name="Ma J."/>
        </authorList>
    </citation>
    <scope>NUCLEOTIDE SEQUENCE [LARGE SCALE GENOMIC DNA]</scope>
    <source>
        <strain evidence="3">JCM 18424</strain>
    </source>
</reference>
<gene>
    <name evidence="2" type="ORF">GCM10023338_08880</name>
</gene>
<accession>A0ABP9MJ88</accession>
<protein>
    <submittedName>
        <fullName evidence="2">GPO family capsid scaffolding protein</fullName>
    </submittedName>
</protein>
<organism evidence="2 3">
    <name type="scientific">Wohlfahrtiimonas larvae</name>
    <dbReference type="NCBI Taxonomy" id="1157986"/>
    <lineage>
        <taxon>Bacteria</taxon>
        <taxon>Pseudomonadati</taxon>
        <taxon>Pseudomonadota</taxon>
        <taxon>Gammaproteobacteria</taxon>
        <taxon>Cardiobacteriales</taxon>
        <taxon>Ignatzschineriaceae</taxon>
        <taxon>Wohlfahrtiimonas</taxon>
    </lineage>
</organism>
<sequence>MNKKTKFTRIAVSGKTVDGREITKEQINQMAASYDPAKYTANIWLEHYRGVMADGAFKSLGTVLAVKAEDYKINGQTERALYAELEVTEDFVTMFENSQKKAFSVEIYPNFAETGQAYLGGLGATDSPASLGTEAMKFNLHARQNKESNFSTALEFIGIDFAEENDQTGAAVFEVNEKGFFKNMFAGLFAAQKEQAEPQPMSQPKSEDHHFNIADLESVLNQFAEKQDKVIAKLTQENKTLSDAFNALKTEFETLKNTAAPENHNEFVAGDGEKNEYLADC</sequence>
<feature type="coiled-coil region" evidence="1">
    <location>
        <begin position="224"/>
        <end position="251"/>
    </location>
</feature>
<dbReference type="RefSeq" id="WP_077925303.1">
    <property type="nucleotide sequence ID" value="NZ_BAABKE010000003.1"/>
</dbReference>
<proteinExistence type="predicted"/>
<dbReference type="Proteomes" id="UP001500631">
    <property type="component" value="Unassembled WGS sequence"/>
</dbReference>
<comment type="caution">
    <text evidence="2">The sequence shown here is derived from an EMBL/GenBank/DDBJ whole genome shotgun (WGS) entry which is preliminary data.</text>
</comment>